<dbReference type="InterPro" id="IPR010799">
    <property type="entry name" value="MlrC_C"/>
</dbReference>
<gene>
    <name evidence="4" type="ORF">SAMN05660686_04235</name>
</gene>
<comment type="cofactor">
    <cofactor evidence="1">
        <name>Zn(2+)</name>
        <dbReference type="ChEBI" id="CHEBI:29105"/>
    </cofactor>
    <text evidence="1">Binds 1 zinc ion per subunit.</text>
</comment>
<comment type="function">
    <text evidence="1">Involved in peptidolytic degradation of cyclic heptapeptide hepatotoxin microcystin (MC).</text>
</comment>
<evidence type="ECO:0000256" key="1">
    <source>
        <dbReference type="PIRNR" id="PIRNR012702"/>
    </source>
</evidence>
<dbReference type="GO" id="GO:0006508">
    <property type="term" value="P:proteolysis"/>
    <property type="evidence" value="ECO:0007669"/>
    <property type="project" value="UniProtKB-KW"/>
</dbReference>
<proteinExistence type="inferred from homology"/>
<keyword evidence="1" id="KW-0378">Hydrolase</keyword>
<dbReference type="Pfam" id="PF07171">
    <property type="entry name" value="MlrC_C"/>
    <property type="match status" value="1"/>
</dbReference>
<reference evidence="4 5" key="1">
    <citation type="submission" date="2016-10" db="EMBL/GenBank/DDBJ databases">
        <authorList>
            <person name="Varghese N."/>
            <person name="Submissions S."/>
        </authorList>
    </citation>
    <scope>NUCLEOTIDE SEQUENCE [LARGE SCALE GENOMIC DNA]</scope>
    <source>
        <strain evidence="4 5">DSM 18839</strain>
    </source>
</reference>
<accession>A0A8G2F094</accession>
<keyword evidence="1" id="KW-0482">Metalloprotease</keyword>
<dbReference type="AlphaFoldDB" id="A0A8G2F094"/>
<dbReference type="RefSeq" id="WP_093153594.1">
    <property type="nucleotide sequence ID" value="NZ_FNBW01000016.1"/>
</dbReference>
<keyword evidence="1" id="KW-0479">Metal-binding</keyword>
<dbReference type="GO" id="GO:0008237">
    <property type="term" value="F:metallopeptidase activity"/>
    <property type="evidence" value="ECO:0007669"/>
    <property type="project" value="UniProtKB-KW"/>
</dbReference>
<dbReference type="InterPro" id="IPR015995">
    <property type="entry name" value="MlrC_N"/>
</dbReference>
<evidence type="ECO:0000313" key="5">
    <source>
        <dbReference type="Proteomes" id="UP000198615"/>
    </source>
</evidence>
<dbReference type="GO" id="GO:0046872">
    <property type="term" value="F:metal ion binding"/>
    <property type="evidence" value="ECO:0007669"/>
    <property type="project" value="UniProtKB-KW"/>
</dbReference>
<feature type="domain" description="Microcystin LR degradation protein MlrC N-terminal" evidence="3">
    <location>
        <begin position="3"/>
        <end position="298"/>
    </location>
</feature>
<evidence type="ECO:0000259" key="3">
    <source>
        <dbReference type="Pfam" id="PF07364"/>
    </source>
</evidence>
<dbReference type="OrthoDB" id="9782658at2"/>
<evidence type="ECO:0000259" key="2">
    <source>
        <dbReference type="Pfam" id="PF07171"/>
    </source>
</evidence>
<comment type="caution">
    <text evidence="4">The sequence shown here is derived from an EMBL/GenBank/DDBJ whole genome shotgun (WGS) entry which is preliminary data.</text>
</comment>
<comment type="similarity">
    <text evidence="1">Belongs to the peptidase M81 family.</text>
</comment>
<dbReference type="PIRSF" id="PIRSF012702">
    <property type="entry name" value="UCP012702"/>
    <property type="match status" value="1"/>
</dbReference>
<name>A0A8G2F094_9PROT</name>
<sequence length="509" mass="55026">MKRIAILGFSLESNAFAPPCKRWDFEQRGYYRGAEITELARKEPSPLYNGIRGFYAVMDEKYGVDGWEPVPVTHAASQPAGPVEEGFFNELLAEFEAGLKAAGTLDGVYIAEHGGATATHTHDPDGEVFALVRRCVGPAVAVVASLDLHCNISEVMMDSADILIGYRENPHVDIYERGAEAATLMDEMLTTGVKPTAYRVRLPLVAPSVTQLTAEGHPYGDLIRLGQTKLDDRVMNISIVSGFAFADTPKNGMTVIVTTRNDPEHAKALAIELAKAGWAEHERYQTNMMALDAAVAKAKAVGADAVLPSLLFADPADNPGGGGRGNTTYILKAFLEAGVHGAVFAVFYDPALVEQAQAAGEGGTFRARMNTQETANYSDPLEWDARVVRLHDGEFVGRHGMVAGKSVSLGDTAILALDGITLIVITKRQQCLSTDFIEELGLDVVGARSIVVKSRGHFRAGFQHLFPPERIIEVDVPGLTSPNLANFDWKGLPRPVYPLDPETTWTPPV</sequence>
<protein>
    <recommendedName>
        <fullName evidence="1">Microcystinase C</fullName>
        <shortName evidence="1">MlrC</shortName>
    </recommendedName>
</protein>
<dbReference type="InterPro" id="IPR009197">
    <property type="entry name" value="MlrC"/>
</dbReference>
<keyword evidence="5" id="KW-1185">Reference proteome</keyword>
<dbReference type="Proteomes" id="UP000198615">
    <property type="component" value="Unassembled WGS sequence"/>
</dbReference>
<dbReference type="EMBL" id="FNBW01000016">
    <property type="protein sequence ID" value="SDG39201.1"/>
    <property type="molecule type" value="Genomic_DNA"/>
</dbReference>
<evidence type="ECO:0000313" key="4">
    <source>
        <dbReference type="EMBL" id="SDG39201.1"/>
    </source>
</evidence>
<feature type="domain" description="Microcystin LR degradation protein MlrC C-terminal" evidence="2">
    <location>
        <begin position="313"/>
        <end position="490"/>
    </location>
</feature>
<keyword evidence="1" id="KW-0645">Protease</keyword>
<organism evidence="4 5">
    <name type="scientific">Thalassobaculum litoreum DSM 18839</name>
    <dbReference type="NCBI Taxonomy" id="1123362"/>
    <lineage>
        <taxon>Bacteria</taxon>
        <taxon>Pseudomonadati</taxon>
        <taxon>Pseudomonadota</taxon>
        <taxon>Alphaproteobacteria</taxon>
        <taxon>Rhodospirillales</taxon>
        <taxon>Thalassobaculaceae</taxon>
        <taxon>Thalassobaculum</taxon>
    </lineage>
</organism>
<dbReference type="Pfam" id="PF07364">
    <property type="entry name" value="DUF1485"/>
    <property type="match status" value="1"/>
</dbReference>